<dbReference type="KEGG" id="ptm:GSPATT00039272001"/>
<organism evidence="2 3">
    <name type="scientific">Paramecium tetraurelia</name>
    <dbReference type="NCBI Taxonomy" id="5888"/>
    <lineage>
        <taxon>Eukaryota</taxon>
        <taxon>Sar</taxon>
        <taxon>Alveolata</taxon>
        <taxon>Ciliophora</taxon>
        <taxon>Intramacronucleata</taxon>
        <taxon>Oligohymenophorea</taxon>
        <taxon>Peniculida</taxon>
        <taxon>Parameciidae</taxon>
        <taxon>Paramecium</taxon>
    </lineage>
</organism>
<name>A0D5H2_PARTE</name>
<proteinExistence type="predicted"/>
<dbReference type="GeneID" id="5031471"/>
<dbReference type="EMBL" id="CT868301">
    <property type="protein sequence ID" value="CAK78289.1"/>
    <property type="molecule type" value="Genomic_DNA"/>
</dbReference>
<evidence type="ECO:0000313" key="2">
    <source>
        <dbReference type="EMBL" id="CAK78289.1"/>
    </source>
</evidence>
<keyword evidence="1" id="KW-0472">Membrane</keyword>
<keyword evidence="3" id="KW-1185">Reference proteome</keyword>
<protein>
    <submittedName>
        <fullName evidence="2">Uncharacterized protein</fullName>
    </submittedName>
</protein>
<accession>A0D5H2</accession>
<gene>
    <name evidence="2" type="ORF">GSPATT00039272001</name>
</gene>
<evidence type="ECO:0000256" key="1">
    <source>
        <dbReference type="SAM" id="Phobius"/>
    </source>
</evidence>
<dbReference type="RefSeq" id="XP_001445686.1">
    <property type="nucleotide sequence ID" value="XM_001445649.1"/>
</dbReference>
<keyword evidence="1" id="KW-1133">Transmembrane helix</keyword>
<dbReference type="Proteomes" id="UP000000600">
    <property type="component" value="Unassembled WGS sequence"/>
</dbReference>
<dbReference type="AlphaFoldDB" id="A0D5H2"/>
<feature type="transmembrane region" description="Helical" evidence="1">
    <location>
        <begin position="32"/>
        <end position="53"/>
    </location>
</feature>
<dbReference type="InParanoid" id="A0D5H2"/>
<dbReference type="HOGENOM" id="CLU_2125878_0_0_1"/>
<sequence length="114" mass="13510">MRGHGELISSKLEGKTITIENQFKKWIRIDELIYILTLFSLTLSNQQIYVIIVKKIGNDKNNKQELLKIVIQAPFRKIVKFWCKVTQRLKTKKIKVTIARDLAVSIQQWQLRMR</sequence>
<evidence type="ECO:0000313" key="3">
    <source>
        <dbReference type="Proteomes" id="UP000000600"/>
    </source>
</evidence>
<keyword evidence="1" id="KW-0812">Transmembrane</keyword>
<reference evidence="2 3" key="1">
    <citation type="journal article" date="2006" name="Nature">
        <title>Global trends of whole-genome duplications revealed by the ciliate Paramecium tetraurelia.</title>
        <authorList>
            <consortium name="Genoscope"/>
            <person name="Aury J.-M."/>
            <person name="Jaillon O."/>
            <person name="Duret L."/>
            <person name="Noel B."/>
            <person name="Jubin C."/>
            <person name="Porcel B.M."/>
            <person name="Segurens B."/>
            <person name="Daubin V."/>
            <person name="Anthouard V."/>
            <person name="Aiach N."/>
            <person name="Arnaiz O."/>
            <person name="Billaut A."/>
            <person name="Beisson J."/>
            <person name="Blanc I."/>
            <person name="Bouhouche K."/>
            <person name="Camara F."/>
            <person name="Duharcourt S."/>
            <person name="Guigo R."/>
            <person name="Gogendeau D."/>
            <person name="Katinka M."/>
            <person name="Keller A.-M."/>
            <person name="Kissmehl R."/>
            <person name="Klotz C."/>
            <person name="Koll F."/>
            <person name="Le Moue A."/>
            <person name="Lepere C."/>
            <person name="Malinsky S."/>
            <person name="Nowacki M."/>
            <person name="Nowak J.K."/>
            <person name="Plattner H."/>
            <person name="Poulain J."/>
            <person name="Ruiz F."/>
            <person name="Serrano V."/>
            <person name="Zagulski M."/>
            <person name="Dessen P."/>
            <person name="Betermier M."/>
            <person name="Weissenbach J."/>
            <person name="Scarpelli C."/>
            <person name="Schachter V."/>
            <person name="Sperling L."/>
            <person name="Meyer E."/>
            <person name="Cohen J."/>
            <person name="Wincker P."/>
        </authorList>
    </citation>
    <scope>NUCLEOTIDE SEQUENCE [LARGE SCALE GENOMIC DNA]</scope>
    <source>
        <strain evidence="2 3">Stock d4-2</strain>
    </source>
</reference>